<evidence type="ECO:0000313" key="4">
    <source>
        <dbReference type="Proteomes" id="UP001365128"/>
    </source>
</evidence>
<feature type="compositionally biased region" description="Polar residues" evidence="1">
    <location>
        <begin position="128"/>
        <end position="145"/>
    </location>
</feature>
<proteinExistence type="predicted"/>
<evidence type="ECO:0008006" key="5">
    <source>
        <dbReference type="Google" id="ProtNLM"/>
    </source>
</evidence>
<feature type="region of interest" description="Disordered" evidence="1">
    <location>
        <begin position="126"/>
        <end position="145"/>
    </location>
</feature>
<evidence type="ECO:0000313" key="3">
    <source>
        <dbReference type="EMBL" id="KAK7555527.1"/>
    </source>
</evidence>
<sequence length="145" mass="15757">MVRAGLAWVVKCWLWAGGPAGLLLEVSCGSRNVRINEAGERATLPSNLCSCRYIYFHIPPPTNISYLVPMQAAPGQPATVALHAGTSVRYHRSFGHSYSFSISSLSSRRPRIPPIQSNVSFLHPQHPTLPSTASLPHTPLTQVST</sequence>
<accession>A0ABR1MPA9</accession>
<name>A0ABR1MPA9_9PEZI</name>
<dbReference type="Proteomes" id="UP001365128">
    <property type="component" value="Unassembled WGS sequence"/>
</dbReference>
<organism evidence="3 4">
    <name type="scientific">Phyllosticta citricarpa</name>
    <dbReference type="NCBI Taxonomy" id="55181"/>
    <lineage>
        <taxon>Eukaryota</taxon>
        <taxon>Fungi</taxon>
        <taxon>Dikarya</taxon>
        <taxon>Ascomycota</taxon>
        <taxon>Pezizomycotina</taxon>
        <taxon>Dothideomycetes</taxon>
        <taxon>Dothideomycetes incertae sedis</taxon>
        <taxon>Botryosphaeriales</taxon>
        <taxon>Phyllostictaceae</taxon>
        <taxon>Phyllosticta</taxon>
    </lineage>
</organism>
<dbReference type="EMBL" id="JBBPDW010000002">
    <property type="protein sequence ID" value="KAK7555527.1"/>
    <property type="molecule type" value="Genomic_DNA"/>
</dbReference>
<reference evidence="3 4" key="1">
    <citation type="submission" date="2024-04" db="EMBL/GenBank/DDBJ databases">
        <title>Phyllosticta paracitricarpa is synonymous to the EU quarantine fungus P. citricarpa based on phylogenomic analyses.</title>
        <authorList>
            <consortium name="Lawrence Berkeley National Laboratory"/>
            <person name="Van Ingen-Buijs V.A."/>
            <person name="Van Westerhoven A.C."/>
            <person name="Haridas S."/>
            <person name="Skiadas P."/>
            <person name="Martin F."/>
            <person name="Groenewald J.Z."/>
            <person name="Crous P.W."/>
            <person name="Seidl M.F."/>
        </authorList>
    </citation>
    <scope>NUCLEOTIDE SEQUENCE [LARGE SCALE GENOMIC DNA]</scope>
    <source>
        <strain evidence="3 4">CBS 122670</strain>
    </source>
</reference>
<keyword evidence="4" id="KW-1185">Reference proteome</keyword>
<comment type="caution">
    <text evidence="3">The sequence shown here is derived from an EMBL/GenBank/DDBJ whole genome shotgun (WGS) entry which is preliminary data.</text>
</comment>
<evidence type="ECO:0000256" key="1">
    <source>
        <dbReference type="SAM" id="MobiDB-lite"/>
    </source>
</evidence>
<keyword evidence="2" id="KW-0732">Signal</keyword>
<gene>
    <name evidence="3" type="ORF">IWX46DRAFT_131288</name>
</gene>
<evidence type="ECO:0000256" key="2">
    <source>
        <dbReference type="SAM" id="SignalP"/>
    </source>
</evidence>
<feature type="signal peptide" evidence="2">
    <location>
        <begin position="1"/>
        <end position="20"/>
    </location>
</feature>
<protein>
    <recommendedName>
        <fullName evidence="5">Secreted protein</fullName>
    </recommendedName>
</protein>
<feature type="chain" id="PRO_5045673771" description="Secreted protein" evidence="2">
    <location>
        <begin position="21"/>
        <end position="145"/>
    </location>
</feature>